<evidence type="ECO:0000313" key="1">
    <source>
        <dbReference type="EMBL" id="RRD89134.1"/>
    </source>
</evidence>
<name>A0A3P2A138_9NEIS</name>
<keyword evidence="2" id="KW-1185">Reference proteome</keyword>
<accession>A0A3P2A138</accession>
<dbReference type="PANTHER" id="PTHR30348:SF13">
    <property type="entry name" value="UPF0759 PROTEIN YUNF"/>
    <property type="match status" value="1"/>
</dbReference>
<dbReference type="EMBL" id="RQYC01000022">
    <property type="protein sequence ID" value="RRD89134.1"/>
    <property type="molecule type" value="Genomic_DNA"/>
</dbReference>
<dbReference type="Pfam" id="PF01904">
    <property type="entry name" value="DUF72"/>
    <property type="match status" value="1"/>
</dbReference>
<dbReference type="PANTHER" id="PTHR30348">
    <property type="entry name" value="UNCHARACTERIZED PROTEIN YECE"/>
    <property type="match status" value="1"/>
</dbReference>
<dbReference type="Gene3D" id="3.20.20.410">
    <property type="entry name" value="Protein of unknown function UPF0759"/>
    <property type="match status" value="1"/>
</dbReference>
<evidence type="ECO:0000313" key="2">
    <source>
        <dbReference type="Proteomes" id="UP000269923"/>
    </source>
</evidence>
<reference evidence="1 2" key="1">
    <citation type="submission" date="2018-11" db="EMBL/GenBank/DDBJ databases">
        <title>Genomes From Bacteria Associated with the Canine Oral Cavity: a Test Case for Automated Genome-Based Taxonomic Assignment.</title>
        <authorList>
            <person name="Coil D.A."/>
            <person name="Jospin G."/>
            <person name="Darling A.E."/>
            <person name="Wallis C."/>
            <person name="Davis I.J."/>
            <person name="Harris S."/>
            <person name="Eisen J.A."/>
            <person name="Holcombe L.J."/>
            <person name="O'Flynn C."/>
        </authorList>
    </citation>
    <scope>NUCLEOTIDE SEQUENCE [LARGE SCALE GENOMIC DNA]</scope>
    <source>
        <strain evidence="1 2">COT-280</strain>
    </source>
</reference>
<protein>
    <submittedName>
        <fullName evidence="1">DUF72 domain-containing protein</fullName>
    </submittedName>
</protein>
<dbReference type="SUPFAM" id="SSF117396">
    <property type="entry name" value="TM1631-like"/>
    <property type="match status" value="1"/>
</dbReference>
<comment type="caution">
    <text evidence="1">The sequence shown here is derived from an EMBL/GenBank/DDBJ whole genome shotgun (WGS) entry which is preliminary data.</text>
</comment>
<dbReference type="InterPro" id="IPR002763">
    <property type="entry name" value="DUF72"/>
</dbReference>
<dbReference type="InterPro" id="IPR036520">
    <property type="entry name" value="UPF0759_sf"/>
</dbReference>
<dbReference type="Proteomes" id="UP000269923">
    <property type="component" value="Unassembled WGS sequence"/>
</dbReference>
<organism evidence="1 2">
    <name type="scientific">Conchiformibius steedae</name>
    <dbReference type="NCBI Taxonomy" id="153493"/>
    <lineage>
        <taxon>Bacteria</taxon>
        <taxon>Pseudomonadati</taxon>
        <taxon>Pseudomonadota</taxon>
        <taxon>Betaproteobacteria</taxon>
        <taxon>Neisseriales</taxon>
        <taxon>Neisseriaceae</taxon>
        <taxon>Conchiformibius</taxon>
    </lineage>
</organism>
<dbReference type="AlphaFoldDB" id="A0A3P2A138"/>
<gene>
    <name evidence="1" type="ORF">EII21_09795</name>
</gene>
<sequence>MSQPTIYIGTGGYSDTDLIGTLYPHGTPKTDFLNIYACHYDTVEINSTFHAPIGARALQGMAEKAAGRLRFSVKLHQDFSHTRRATAQQARDFLNALKPLGDSLVNLCIQFPFSFERNPANRRYLGELVSWFQDYSVAMEFRHPSWHISQVFEFFATQPQLIWCSVDYPPEIGLPESAFRPLGRTAYARWHGRNRHWHAARSAAERHDYRYTDDELQQLAGDLHAQRDDFDVLYLYFQNTTRSHAFYNIPVLKQYLDGLGFRVKTAVDEYVGEQKGLF</sequence>
<dbReference type="OrthoDB" id="9780310at2"/>
<proteinExistence type="predicted"/>
<dbReference type="RefSeq" id="WP_124796030.1">
    <property type="nucleotide sequence ID" value="NZ_RQYC01000022.1"/>
</dbReference>